<sequence length="410" mass="42424">MGVFVFMPLVLPLTAWPVARLAEQHLHPRTATRLLTTMAAVLALCSTVCLGLVMVVGTAQLPGNPLPDGWSDPEVRAAVPYDEVVGKAAIPALCAVVVACGRTLWRHARVRRRAHRALAGLPDTEVAVLPDAVPYAYALPGRRGGGAPRVGGGRRGSGAPRGGDGRRDGGALRGGVGRWAGGVWRVGVGRWVGGPLRTGAGCRARGVLRGSIGRHRGDALGAGVSRRDGGAPRGGGRPARGPRAGRVVVTTGLLDRLRPAERRALFAHERAHLAARHDRFLLAVQLAARANPFLRPLRTAVAYTAERWADEEAARTIGSRRTVARAIGTAALVSRGTPVPTLAGLAAPGPVPRRVAALLGPAPAVRTWPPVFTSVGLAAWGAAAGTAVSAMSSANSAVTMVLILHAATPL</sequence>
<dbReference type="GO" id="GO:0004222">
    <property type="term" value="F:metalloendopeptidase activity"/>
    <property type="evidence" value="ECO:0007669"/>
    <property type="project" value="InterPro"/>
</dbReference>
<keyword evidence="8" id="KW-0812">Transmembrane</keyword>
<name>A0A7W5F3F9_9ACTN</name>
<dbReference type="RefSeq" id="WP_184595267.1">
    <property type="nucleotide sequence ID" value="NZ_BMUP01000002.1"/>
</dbReference>
<dbReference type="CDD" id="cd07326">
    <property type="entry name" value="M56_BlaR1_MecR1_like"/>
    <property type="match status" value="1"/>
</dbReference>
<evidence type="ECO:0000256" key="1">
    <source>
        <dbReference type="ARBA" id="ARBA00022670"/>
    </source>
</evidence>
<evidence type="ECO:0000256" key="6">
    <source>
        <dbReference type="RuleBase" id="RU003983"/>
    </source>
</evidence>
<dbReference type="GO" id="GO:0006508">
    <property type="term" value="P:proteolysis"/>
    <property type="evidence" value="ECO:0007669"/>
    <property type="project" value="UniProtKB-KW"/>
</dbReference>
<keyword evidence="1 6" id="KW-0645">Protease</keyword>
<dbReference type="PANTHER" id="PTHR34978:SF3">
    <property type="entry name" value="SLR0241 PROTEIN"/>
    <property type="match status" value="1"/>
</dbReference>
<comment type="caution">
    <text evidence="10">The sequence shown here is derived from an EMBL/GenBank/DDBJ whole genome shotgun (WGS) entry which is preliminary data.</text>
</comment>
<dbReference type="AlphaFoldDB" id="A0A7W5F3F9"/>
<dbReference type="InterPro" id="IPR052173">
    <property type="entry name" value="Beta-lactam_resp_regulator"/>
</dbReference>
<feature type="region of interest" description="Disordered" evidence="7">
    <location>
        <begin position="144"/>
        <end position="173"/>
    </location>
</feature>
<evidence type="ECO:0000313" key="10">
    <source>
        <dbReference type="EMBL" id="MBB3078571.1"/>
    </source>
</evidence>
<evidence type="ECO:0000256" key="2">
    <source>
        <dbReference type="ARBA" id="ARBA00022723"/>
    </source>
</evidence>
<evidence type="ECO:0000256" key="7">
    <source>
        <dbReference type="SAM" id="MobiDB-lite"/>
    </source>
</evidence>
<keyword evidence="8" id="KW-1133">Transmembrane helix</keyword>
<dbReference type="PANTHER" id="PTHR34978">
    <property type="entry name" value="POSSIBLE SENSOR-TRANSDUCER PROTEIN BLAR"/>
    <property type="match status" value="1"/>
</dbReference>
<keyword evidence="8" id="KW-0472">Membrane</keyword>
<evidence type="ECO:0000256" key="4">
    <source>
        <dbReference type="ARBA" id="ARBA00022833"/>
    </source>
</evidence>
<feature type="compositionally biased region" description="Gly residues" evidence="7">
    <location>
        <begin position="144"/>
        <end position="162"/>
    </location>
</feature>
<feature type="transmembrane region" description="Helical" evidence="8">
    <location>
        <begin position="6"/>
        <end position="22"/>
    </location>
</feature>
<keyword evidence="5 6" id="KW-0482">Metalloprotease</keyword>
<feature type="region of interest" description="Disordered" evidence="7">
    <location>
        <begin position="218"/>
        <end position="244"/>
    </location>
</feature>
<evidence type="ECO:0000256" key="5">
    <source>
        <dbReference type="ARBA" id="ARBA00023049"/>
    </source>
</evidence>
<keyword evidence="2" id="KW-0479">Metal-binding</keyword>
<feature type="transmembrane region" description="Helical" evidence="8">
    <location>
        <begin position="34"/>
        <end position="57"/>
    </location>
</feature>
<protein>
    <submittedName>
        <fullName evidence="10">Zn-dependent protease with chaperone function</fullName>
    </submittedName>
</protein>
<comment type="cofactor">
    <cofactor evidence="6">
        <name>Zn(2+)</name>
        <dbReference type="ChEBI" id="CHEBI:29105"/>
    </cofactor>
    <text evidence="6">Binds 1 zinc ion per subunit.</text>
</comment>
<keyword evidence="11" id="KW-1185">Reference proteome</keyword>
<comment type="similarity">
    <text evidence="6">Belongs to the peptidase M48 family.</text>
</comment>
<keyword evidence="4 6" id="KW-0862">Zinc</keyword>
<accession>A0A7W5F3F9</accession>
<evidence type="ECO:0000259" key="9">
    <source>
        <dbReference type="Pfam" id="PF01435"/>
    </source>
</evidence>
<dbReference type="EMBL" id="JACHXE010000005">
    <property type="protein sequence ID" value="MBB3078571.1"/>
    <property type="molecule type" value="Genomic_DNA"/>
</dbReference>
<evidence type="ECO:0000256" key="3">
    <source>
        <dbReference type="ARBA" id="ARBA00022801"/>
    </source>
</evidence>
<gene>
    <name evidence="10" type="ORF">FHS41_005102</name>
</gene>
<dbReference type="InterPro" id="IPR001915">
    <property type="entry name" value="Peptidase_M48"/>
</dbReference>
<proteinExistence type="inferred from homology"/>
<dbReference type="Gene3D" id="3.30.2010.10">
    <property type="entry name" value="Metalloproteases ('zincins'), catalytic domain"/>
    <property type="match status" value="1"/>
</dbReference>
<dbReference type="Pfam" id="PF01435">
    <property type="entry name" value="Peptidase_M48"/>
    <property type="match status" value="1"/>
</dbReference>
<feature type="domain" description="Peptidase M48" evidence="9">
    <location>
        <begin position="244"/>
        <end position="284"/>
    </location>
</feature>
<evidence type="ECO:0000256" key="8">
    <source>
        <dbReference type="SAM" id="Phobius"/>
    </source>
</evidence>
<organism evidence="10 11">
    <name type="scientific">Streptomyces violarus</name>
    <dbReference type="NCBI Taxonomy" id="67380"/>
    <lineage>
        <taxon>Bacteria</taxon>
        <taxon>Bacillati</taxon>
        <taxon>Actinomycetota</taxon>
        <taxon>Actinomycetes</taxon>
        <taxon>Kitasatosporales</taxon>
        <taxon>Streptomycetaceae</taxon>
        <taxon>Streptomyces</taxon>
    </lineage>
</organism>
<dbReference type="GO" id="GO:0046872">
    <property type="term" value="F:metal ion binding"/>
    <property type="evidence" value="ECO:0007669"/>
    <property type="project" value="UniProtKB-KW"/>
</dbReference>
<dbReference type="Proteomes" id="UP000572907">
    <property type="component" value="Unassembled WGS sequence"/>
</dbReference>
<evidence type="ECO:0000313" key="11">
    <source>
        <dbReference type="Proteomes" id="UP000572907"/>
    </source>
</evidence>
<keyword evidence="3 6" id="KW-0378">Hydrolase</keyword>
<reference evidence="10 11" key="1">
    <citation type="submission" date="2020-08" db="EMBL/GenBank/DDBJ databases">
        <title>Genomic Encyclopedia of Type Strains, Phase III (KMG-III): the genomes of soil and plant-associated and newly described type strains.</title>
        <authorList>
            <person name="Whitman W."/>
        </authorList>
    </citation>
    <scope>NUCLEOTIDE SEQUENCE [LARGE SCALE GENOMIC DNA]</scope>
    <source>
        <strain evidence="10 11">CECT 3237</strain>
    </source>
</reference>